<evidence type="ECO:0000256" key="1">
    <source>
        <dbReference type="ARBA" id="ARBA00004651"/>
    </source>
</evidence>
<keyword evidence="9" id="KW-1185">Reference proteome</keyword>
<dbReference type="InterPro" id="IPR002191">
    <property type="entry name" value="Bac_export_3"/>
</dbReference>
<keyword evidence="4 7" id="KW-0812">Transmembrane</keyword>
<dbReference type="PANTHER" id="PTHR34040">
    <property type="entry name" value="FLAGELLAR BIOSYNTHETIC PROTEIN FLIQ"/>
    <property type="match status" value="1"/>
</dbReference>
<comment type="caution">
    <text evidence="8">The sequence shown here is derived from an EMBL/GenBank/DDBJ whole genome shotgun (WGS) entry which is preliminary data.</text>
</comment>
<name>A0A158AY20_9BURK</name>
<organism evidence="8 9">
    <name type="scientific">Caballeronia pedi</name>
    <dbReference type="NCBI Taxonomy" id="1777141"/>
    <lineage>
        <taxon>Bacteria</taxon>
        <taxon>Pseudomonadati</taxon>
        <taxon>Pseudomonadota</taxon>
        <taxon>Betaproteobacteria</taxon>
        <taxon>Burkholderiales</taxon>
        <taxon>Burkholderiaceae</taxon>
        <taxon>Caballeronia</taxon>
    </lineage>
</organism>
<dbReference type="GO" id="GO:0009306">
    <property type="term" value="P:protein secretion"/>
    <property type="evidence" value="ECO:0007669"/>
    <property type="project" value="InterPro"/>
</dbReference>
<evidence type="ECO:0000256" key="2">
    <source>
        <dbReference type="ARBA" id="ARBA00006156"/>
    </source>
</evidence>
<keyword evidence="5 7" id="KW-1133">Transmembrane helix</keyword>
<gene>
    <name evidence="8" type="ORF">AWB80_02724</name>
</gene>
<protein>
    <submittedName>
        <fullName evidence="8">Type III secretion protein</fullName>
    </submittedName>
</protein>
<sequence length="92" mass="9719">MNTLPSLSSLAADALLLVFWLSLPMLAVATAVGLLLGLFQSVTQIQDQSLPYGAKIICVGLVLIVAAPWANREFARLLGQVFTLIAAGHARS</sequence>
<evidence type="ECO:0000313" key="9">
    <source>
        <dbReference type="Proteomes" id="UP000054911"/>
    </source>
</evidence>
<dbReference type="STRING" id="1777141.AWB80_02724"/>
<dbReference type="Pfam" id="PF01313">
    <property type="entry name" value="Bac_export_3"/>
    <property type="match status" value="1"/>
</dbReference>
<feature type="transmembrane region" description="Helical" evidence="7">
    <location>
        <begin position="50"/>
        <end position="70"/>
    </location>
</feature>
<keyword evidence="6 7" id="KW-0472">Membrane</keyword>
<dbReference type="PRINTS" id="PR00952">
    <property type="entry name" value="TYPE3IMQPROT"/>
</dbReference>
<dbReference type="AlphaFoldDB" id="A0A158AY20"/>
<evidence type="ECO:0000256" key="5">
    <source>
        <dbReference type="ARBA" id="ARBA00022989"/>
    </source>
</evidence>
<reference evidence="8" key="1">
    <citation type="submission" date="2016-01" db="EMBL/GenBank/DDBJ databases">
        <authorList>
            <person name="Peeters C."/>
        </authorList>
    </citation>
    <scope>NUCLEOTIDE SEQUENCE [LARGE SCALE GENOMIC DNA]</scope>
    <source>
        <strain evidence="8">LMG 29323</strain>
    </source>
</reference>
<keyword evidence="3" id="KW-1003">Cell membrane</keyword>
<dbReference type="OrthoDB" id="9806440at2"/>
<dbReference type="NCBIfam" id="TIGR01403">
    <property type="entry name" value="fliQ_rel_III"/>
    <property type="match status" value="1"/>
</dbReference>
<dbReference type="Proteomes" id="UP000054911">
    <property type="component" value="Unassembled WGS sequence"/>
</dbReference>
<dbReference type="EMBL" id="FCOE02000007">
    <property type="protein sequence ID" value="SAK61917.1"/>
    <property type="molecule type" value="Genomic_DNA"/>
</dbReference>
<dbReference type="PANTHER" id="PTHR34040:SF2">
    <property type="entry name" value="FLAGELLAR BIOSYNTHETIC PROTEIN FLIQ"/>
    <property type="match status" value="1"/>
</dbReference>
<comment type="subcellular location">
    <subcellularLocation>
        <location evidence="1">Cell membrane</location>
        <topology evidence="1">Multi-pass membrane protein</topology>
    </subcellularLocation>
</comment>
<dbReference type="GO" id="GO:0005886">
    <property type="term" value="C:plasma membrane"/>
    <property type="evidence" value="ECO:0007669"/>
    <property type="project" value="UniProtKB-SubCell"/>
</dbReference>
<evidence type="ECO:0000256" key="6">
    <source>
        <dbReference type="ARBA" id="ARBA00023136"/>
    </source>
</evidence>
<accession>A0A158AY20</accession>
<evidence type="ECO:0000313" key="8">
    <source>
        <dbReference type="EMBL" id="SAK61917.1"/>
    </source>
</evidence>
<dbReference type="RefSeq" id="WP_061175200.1">
    <property type="nucleotide sequence ID" value="NZ_FCOE02000007.1"/>
</dbReference>
<feature type="transmembrane region" description="Helical" evidence="7">
    <location>
        <begin position="14"/>
        <end position="38"/>
    </location>
</feature>
<evidence type="ECO:0000256" key="7">
    <source>
        <dbReference type="SAM" id="Phobius"/>
    </source>
</evidence>
<proteinExistence type="inferred from homology"/>
<evidence type="ECO:0000256" key="4">
    <source>
        <dbReference type="ARBA" id="ARBA00022692"/>
    </source>
</evidence>
<dbReference type="InterPro" id="IPR006306">
    <property type="entry name" value="T3SS_HrpO"/>
</dbReference>
<evidence type="ECO:0000256" key="3">
    <source>
        <dbReference type="ARBA" id="ARBA00022475"/>
    </source>
</evidence>
<comment type="similarity">
    <text evidence="2">Belongs to the FliQ/MopD/SpaQ family.</text>
</comment>